<dbReference type="InterPro" id="IPR018076">
    <property type="entry name" value="T2SS_GspF_dom"/>
</dbReference>
<dbReference type="PANTHER" id="PTHR35007:SF1">
    <property type="entry name" value="PILUS ASSEMBLY PROTEIN"/>
    <property type="match status" value="1"/>
</dbReference>
<dbReference type="PANTHER" id="PTHR35007">
    <property type="entry name" value="INTEGRAL MEMBRANE PROTEIN-RELATED"/>
    <property type="match status" value="1"/>
</dbReference>
<evidence type="ECO:0000256" key="6">
    <source>
        <dbReference type="SAM" id="MobiDB-lite"/>
    </source>
</evidence>
<keyword evidence="3 7" id="KW-0812">Transmembrane</keyword>
<feature type="compositionally biased region" description="Basic and acidic residues" evidence="6">
    <location>
        <begin position="57"/>
        <end position="69"/>
    </location>
</feature>
<feature type="transmembrane region" description="Helical" evidence="7">
    <location>
        <begin position="103"/>
        <end position="123"/>
    </location>
</feature>
<dbReference type="Pfam" id="PF00482">
    <property type="entry name" value="T2SSF"/>
    <property type="match status" value="1"/>
</dbReference>
<evidence type="ECO:0000256" key="7">
    <source>
        <dbReference type="SAM" id="Phobius"/>
    </source>
</evidence>
<evidence type="ECO:0000256" key="2">
    <source>
        <dbReference type="ARBA" id="ARBA00022475"/>
    </source>
</evidence>
<dbReference type="InterPro" id="IPR042094">
    <property type="entry name" value="T2SS_GspF_sf"/>
</dbReference>
<evidence type="ECO:0000259" key="8">
    <source>
        <dbReference type="Pfam" id="PF00482"/>
    </source>
</evidence>
<evidence type="ECO:0000256" key="5">
    <source>
        <dbReference type="ARBA" id="ARBA00023136"/>
    </source>
</evidence>
<evidence type="ECO:0000313" key="9">
    <source>
        <dbReference type="EMBL" id="MFC4351028.1"/>
    </source>
</evidence>
<feature type="domain" description="Type II secretion system protein GspF" evidence="8">
    <location>
        <begin position="167"/>
        <end position="291"/>
    </location>
</feature>
<feature type="transmembrane region" description="Helical" evidence="7">
    <location>
        <begin position="129"/>
        <end position="153"/>
    </location>
</feature>
<dbReference type="RefSeq" id="WP_382421370.1">
    <property type="nucleotide sequence ID" value="NZ_JBHSCW010000003.1"/>
</dbReference>
<evidence type="ECO:0000256" key="4">
    <source>
        <dbReference type="ARBA" id="ARBA00022989"/>
    </source>
</evidence>
<comment type="caution">
    <text evidence="9">The sequence shown here is derived from an EMBL/GenBank/DDBJ whole genome shotgun (WGS) entry which is preliminary data.</text>
</comment>
<gene>
    <name evidence="9" type="ORF">ACFOW6_05675</name>
</gene>
<feature type="transmembrane region" description="Helical" evidence="7">
    <location>
        <begin position="310"/>
        <end position="330"/>
    </location>
</feature>
<dbReference type="Proteomes" id="UP001595799">
    <property type="component" value="Unassembled WGS sequence"/>
</dbReference>
<keyword evidence="10" id="KW-1185">Reference proteome</keyword>
<keyword evidence="2" id="KW-1003">Cell membrane</keyword>
<feature type="region of interest" description="Disordered" evidence="6">
    <location>
        <begin position="49"/>
        <end position="69"/>
    </location>
</feature>
<keyword evidence="4 7" id="KW-1133">Transmembrane helix</keyword>
<comment type="subcellular location">
    <subcellularLocation>
        <location evidence="1">Cell membrane</location>
        <topology evidence="1">Multi-pass membrane protein</topology>
    </subcellularLocation>
</comment>
<evidence type="ECO:0000256" key="3">
    <source>
        <dbReference type="ARBA" id="ARBA00022692"/>
    </source>
</evidence>
<dbReference type="EMBL" id="JBHSCW010000003">
    <property type="protein sequence ID" value="MFC4351028.1"/>
    <property type="molecule type" value="Genomic_DNA"/>
</dbReference>
<evidence type="ECO:0000313" key="10">
    <source>
        <dbReference type="Proteomes" id="UP001595799"/>
    </source>
</evidence>
<organism evidence="9 10">
    <name type="scientific">Fodinicurvata halophila</name>
    <dbReference type="NCBI Taxonomy" id="1419723"/>
    <lineage>
        <taxon>Bacteria</taxon>
        <taxon>Pseudomonadati</taxon>
        <taxon>Pseudomonadota</taxon>
        <taxon>Alphaproteobacteria</taxon>
        <taxon>Rhodospirillales</taxon>
        <taxon>Rhodovibrionaceae</taxon>
        <taxon>Fodinicurvata</taxon>
    </lineage>
</organism>
<dbReference type="Gene3D" id="1.20.81.30">
    <property type="entry name" value="Type II secretion system (T2SS), domain F"/>
    <property type="match status" value="1"/>
</dbReference>
<evidence type="ECO:0000256" key="1">
    <source>
        <dbReference type="ARBA" id="ARBA00004651"/>
    </source>
</evidence>
<feature type="transmembrane region" description="Helical" evidence="7">
    <location>
        <begin position="6"/>
        <end position="29"/>
    </location>
</feature>
<sequence length="334" mass="36386">MTAPVLIAAIGALGTLGFVILLAFLWHLLSASERRRRQRRLAMIVGTAGTATGGKKPSQEREGIRRQERTGVSARMETVLFNFVPRLSQITGLLRKSGLDISAAGYLCMMGGLTLLAFFLLSRMLPLPFILQATLSVIFGIGLPHFTVVYLGARRQKKILAQLPDVLDMIVRSVRAGLPLTQSLMAVGEEIDEPLGSELSSIGRQTKLGVPLDEALLSVAERLDIQEFYFLVTSLTLQQKTGGSLADTLGNLSDLLRQRHQVRNKIKALSSEARASAYLIGCMPIALLGLLTLINPGYLDPLFESDTGNLLLWIGAGGIVTGAIVMWRMMRFDI</sequence>
<accession>A0ABV8UKN4</accession>
<feature type="transmembrane region" description="Helical" evidence="7">
    <location>
        <begin position="275"/>
        <end position="298"/>
    </location>
</feature>
<proteinExistence type="predicted"/>
<name>A0ABV8UKN4_9PROT</name>
<keyword evidence="5 7" id="KW-0472">Membrane</keyword>
<protein>
    <submittedName>
        <fullName evidence="9">Type II secretion system F family protein</fullName>
    </submittedName>
</protein>
<reference evidence="10" key="1">
    <citation type="journal article" date="2019" name="Int. J. Syst. Evol. Microbiol.">
        <title>The Global Catalogue of Microorganisms (GCM) 10K type strain sequencing project: providing services to taxonomists for standard genome sequencing and annotation.</title>
        <authorList>
            <consortium name="The Broad Institute Genomics Platform"/>
            <consortium name="The Broad Institute Genome Sequencing Center for Infectious Disease"/>
            <person name="Wu L."/>
            <person name="Ma J."/>
        </authorList>
    </citation>
    <scope>NUCLEOTIDE SEQUENCE [LARGE SCALE GENOMIC DNA]</scope>
    <source>
        <strain evidence="10">CECT 8472</strain>
    </source>
</reference>